<feature type="binding site" evidence="2">
    <location>
        <position position="10"/>
    </location>
    <ligand>
        <name>Co(2+)</name>
        <dbReference type="ChEBI" id="CHEBI:48828"/>
    </ligand>
</feature>
<dbReference type="CDD" id="cd03413">
    <property type="entry name" value="CbiK_C"/>
    <property type="match status" value="1"/>
</dbReference>
<protein>
    <submittedName>
        <fullName evidence="4">Sirohydrochlorin cobaltochelatase</fullName>
    </submittedName>
</protein>
<evidence type="ECO:0000256" key="2">
    <source>
        <dbReference type="PIRSR" id="PIRSR033579-2"/>
    </source>
</evidence>
<evidence type="ECO:0000313" key="5">
    <source>
        <dbReference type="Proteomes" id="UP001179647"/>
    </source>
</evidence>
<evidence type="ECO:0000256" key="1">
    <source>
        <dbReference type="PIRSR" id="PIRSR033579-1"/>
    </source>
</evidence>
<dbReference type="CDD" id="cd03412">
    <property type="entry name" value="CbiK_N"/>
    <property type="match status" value="1"/>
</dbReference>
<organism evidence="4 5">
    <name type="scientific">Vagococcus intermedius</name>
    <dbReference type="NCBI Taxonomy" id="2991418"/>
    <lineage>
        <taxon>Bacteria</taxon>
        <taxon>Bacillati</taxon>
        <taxon>Bacillota</taxon>
        <taxon>Bacilli</taxon>
        <taxon>Lactobacillales</taxon>
        <taxon>Enterococcaceae</taxon>
        <taxon>Vagococcus</taxon>
    </lineage>
</organism>
<feature type="binding site" evidence="2">
    <location>
        <position position="205"/>
    </location>
    <ligand>
        <name>Co(2+)</name>
        <dbReference type="ChEBI" id="CHEBI:48828"/>
    </ligand>
</feature>
<dbReference type="RefSeq" id="WP_275468535.1">
    <property type="nucleotide sequence ID" value="NZ_CP110232.1"/>
</dbReference>
<dbReference type="Gene3D" id="3.40.50.1400">
    <property type="match status" value="2"/>
</dbReference>
<sequence length="258" mass="29320">MKKAILVVSFGTTYPETRKKTIEACETRIAQVYPEYDMHRAFTSNMVIGRIKKQEGLSINTTTQALKKLKSEGYEEVIVQPLHVITGSEYHKILKQASAFKNDFEKFEISRPLLTYHRDYEKVIVALKELTAPLKEHEAMVLMAHGSEHPSFATYACLDHMMKEEPVQICCVESYPHLEGTIAELKAQGKTHLHLYPFMLVAGDHATKDMASDEEDSWKSQLIRAGFVVEPHLVGLGESPKIQDIYLSHLQEIMTKEA</sequence>
<feature type="binding site" evidence="2">
    <location>
        <begin position="85"/>
        <end position="92"/>
    </location>
    <ligand>
        <name>substrate</name>
    </ligand>
</feature>
<dbReference type="GO" id="GO:0019251">
    <property type="term" value="P:anaerobic cobalamin biosynthetic process"/>
    <property type="evidence" value="ECO:0007669"/>
    <property type="project" value="InterPro"/>
</dbReference>
<accession>A0AAF0I542</accession>
<feature type="binding site" evidence="3">
    <location>
        <position position="145"/>
    </location>
    <ligand>
        <name>Co(2+)</name>
        <dbReference type="ChEBI" id="CHEBI:48828"/>
    </ligand>
</feature>
<evidence type="ECO:0000313" key="4">
    <source>
        <dbReference type="EMBL" id="WEG72733.1"/>
    </source>
</evidence>
<reference evidence="4" key="1">
    <citation type="submission" date="2022-10" db="EMBL/GenBank/DDBJ databases">
        <title>Vagococcus sp. isolated from poultry meat.</title>
        <authorList>
            <person name="Johansson P."/>
            <person name="Bjorkroth J."/>
        </authorList>
    </citation>
    <scope>NUCLEOTIDE SEQUENCE</scope>
    <source>
        <strain evidence="4">STAA11</strain>
    </source>
</reference>
<dbReference type="GO" id="GO:0046872">
    <property type="term" value="F:metal ion binding"/>
    <property type="evidence" value="ECO:0007669"/>
    <property type="project" value="UniProtKB-KW"/>
</dbReference>
<feature type="binding site" evidence="2">
    <location>
        <begin position="200"/>
        <end position="201"/>
    </location>
    <ligand>
        <name>substrate</name>
    </ligand>
</feature>
<evidence type="ECO:0000256" key="3">
    <source>
        <dbReference type="PIRSR" id="PIRSR033579-3"/>
    </source>
</evidence>
<feature type="binding site" evidence="3">
    <location>
        <position position="173"/>
    </location>
    <ligand>
        <name>Co(2+)</name>
        <dbReference type="ChEBI" id="CHEBI:48828"/>
    </ligand>
</feature>
<dbReference type="Pfam" id="PF06180">
    <property type="entry name" value="CbiK"/>
    <property type="match status" value="1"/>
</dbReference>
<feature type="active site" description="Proton acceptor" evidence="1">
    <location>
        <position position="145"/>
    </location>
</feature>
<keyword evidence="5" id="KW-1185">Reference proteome</keyword>
<dbReference type="GO" id="GO:0016852">
    <property type="term" value="F:sirohydrochlorin cobaltochelatase activity"/>
    <property type="evidence" value="ECO:0007669"/>
    <property type="project" value="InterPro"/>
</dbReference>
<proteinExistence type="predicted"/>
<dbReference type="PIRSF" id="PIRSF033579">
    <property type="entry name" value="Anaer_Co_chel"/>
    <property type="match status" value="1"/>
</dbReference>
<dbReference type="EMBL" id="CP110232">
    <property type="protein sequence ID" value="WEG72733.1"/>
    <property type="molecule type" value="Genomic_DNA"/>
</dbReference>
<dbReference type="KEGG" id="vie:OL234_07015"/>
<keyword evidence="3" id="KW-0479">Metal-binding</keyword>
<dbReference type="InterPro" id="IPR010388">
    <property type="entry name" value="Anaerobic_Co-chelatase"/>
</dbReference>
<dbReference type="AlphaFoldDB" id="A0AAF0I542"/>
<gene>
    <name evidence="4" type="ORF">OL234_07015</name>
</gene>
<dbReference type="SUPFAM" id="SSF53800">
    <property type="entry name" value="Chelatase"/>
    <property type="match status" value="1"/>
</dbReference>
<dbReference type="Proteomes" id="UP001179647">
    <property type="component" value="Chromosome"/>
</dbReference>
<name>A0AAF0I542_9ENTE</name>
<keyword evidence="3" id="KW-0170">Cobalt</keyword>